<gene>
    <name evidence="1" type="ORF">JHD44_08645</name>
</gene>
<sequence>MYTSRELIAAKKVFQPHTTFFRRVLFARERYSDKSQVAIDKMTSNKRKAVFVSPKVAGKVRHQDGMSTRLVTPPYIKEKTEIDPEDYAERIFGEDLGTPLTPEQRYNATVMIINEDQHKAIDRAEEKMCADLIVTGKCEVAESELHGAFELDYGRDEANTIKLIGAARWSQLPADYDIMSELEEYIELSSGLPDTFFMGKTAFANLRRFDQVKDLMDKTKSNGEASITFSPQQKKDEGVQYKGFLGEYEIYVYNGKYEDEDGNEQLYFPAEGLAIGPYNYDGLFAYGAIKDIKAMKNGMVKSKRYPKIIEEDDPSMEYMTQQSSPLPIMPDANEWVYIEVDGPV</sequence>
<dbReference type="Pfam" id="PF03864">
    <property type="entry name" value="Phage_cap_E"/>
    <property type="match status" value="1"/>
</dbReference>
<comment type="caution">
    <text evidence="1">The sequence shown here is derived from an EMBL/GenBank/DDBJ whole genome shotgun (WGS) entry which is preliminary data.</text>
</comment>
<keyword evidence="2" id="KW-1185">Reference proteome</keyword>
<dbReference type="Gene3D" id="3.15.30.10">
    <property type="entry name" value="putative capsid protein of prophage domain like"/>
    <property type="match status" value="1"/>
</dbReference>
<evidence type="ECO:0000313" key="2">
    <source>
        <dbReference type="Proteomes" id="UP000598488"/>
    </source>
</evidence>
<protein>
    <submittedName>
        <fullName evidence="1">Major capsid protein</fullName>
    </submittedName>
</protein>
<proteinExistence type="predicted"/>
<reference evidence="1 2" key="1">
    <citation type="submission" date="2020-12" db="EMBL/GenBank/DDBJ databases">
        <title>Comparative genome analysis of fungal antagonists Marinomonas ostreistagni 398 and M. spartinae 468.</title>
        <authorList>
            <person name="Fields J.L."/>
            <person name="Mavrodi O.V."/>
            <person name="Biber P.D."/>
            <person name="Indest K.J."/>
            <person name="Mavrodi D.V."/>
        </authorList>
    </citation>
    <scope>NUCLEOTIDE SEQUENCE [LARGE SCALE GENOMIC DNA]</scope>
    <source>
        <strain evidence="1 2">USM7</strain>
    </source>
</reference>
<dbReference type="EMBL" id="JAEMUH010000007">
    <property type="protein sequence ID" value="MBJ7550748.1"/>
    <property type="molecule type" value="Genomic_DNA"/>
</dbReference>
<dbReference type="InterPro" id="IPR005564">
    <property type="entry name" value="Major_capsid_GpE"/>
</dbReference>
<dbReference type="RefSeq" id="WP_199462362.1">
    <property type="nucleotide sequence ID" value="NZ_JAEMUH010000007.1"/>
</dbReference>
<dbReference type="Gene3D" id="3.30.1930.10">
    <property type="entry name" value="capsid protein of prophage domain"/>
    <property type="match status" value="1"/>
</dbReference>
<name>A0ABS0ZC12_9GAMM</name>
<organism evidence="1 2">
    <name type="scientific">Marinomonas ostreistagni</name>
    <dbReference type="NCBI Taxonomy" id="359209"/>
    <lineage>
        <taxon>Bacteria</taxon>
        <taxon>Pseudomonadati</taxon>
        <taxon>Pseudomonadota</taxon>
        <taxon>Gammaproteobacteria</taxon>
        <taxon>Oceanospirillales</taxon>
        <taxon>Oceanospirillaceae</taxon>
        <taxon>Marinomonas</taxon>
    </lineage>
</organism>
<evidence type="ECO:0000313" key="1">
    <source>
        <dbReference type="EMBL" id="MBJ7550748.1"/>
    </source>
</evidence>
<dbReference type="Proteomes" id="UP000598488">
    <property type="component" value="Unassembled WGS sequence"/>
</dbReference>
<accession>A0ABS0ZC12</accession>